<name>A0ABW6T455_9ACTN</name>
<reference evidence="2 3" key="1">
    <citation type="submission" date="2024-10" db="EMBL/GenBank/DDBJ databases">
        <title>The Natural Products Discovery Center: Release of the First 8490 Sequenced Strains for Exploring Actinobacteria Biosynthetic Diversity.</title>
        <authorList>
            <person name="Kalkreuter E."/>
            <person name="Kautsar S.A."/>
            <person name="Yang D."/>
            <person name="Bader C.D."/>
            <person name="Teijaro C.N."/>
            <person name="Fluegel L."/>
            <person name="Davis C.M."/>
            <person name="Simpson J.R."/>
            <person name="Lauterbach L."/>
            <person name="Steele A.D."/>
            <person name="Gui C."/>
            <person name="Meng S."/>
            <person name="Li G."/>
            <person name="Viehrig K."/>
            <person name="Ye F."/>
            <person name="Su P."/>
            <person name="Kiefer A.F."/>
            <person name="Nichols A."/>
            <person name="Cepeda A.J."/>
            <person name="Yan W."/>
            <person name="Fan B."/>
            <person name="Jiang Y."/>
            <person name="Adhikari A."/>
            <person name="Zheng C.-J."/>
            <person name="Schuster L."/>
            <person name="Cowan T.M."/>
            <person name="Smanski M.J."/>
            <person name="Chevrette M.G."/>
            <person name="De Carvalho L.P.S."/>
            <person name="Shen B."/>
        </authorList>
    </citation>
    <scope>NUCLEOTIDE SEQUENCE [LARGE SCALE GENOMIC DNA]</scope>
    <source>
        <strain evidence="2 3">NPDC002173</strain>
    </source>
</reference>
<evidence type="ECO:0000313" key="3">
    <source>
        <dbReference type="Proteomes" id="UP001602013"/>
    </source>
</evidence>
<dbReference type="Pfam" id="PF14280">
    <property type="entry name" value="DUF4365"/>
    <property type="match status" value="1"/>
</dbReference>
<dbReference type="Gene3D" id="1.25.10.10">
    <property type="entry name" value="Leucine-rich Repeat Variant"/>
    <property type="match status" value="1"/>
</dbReference>
<evidence type="ECO:0000313" key="2">
    <source>
        <dbReference type="EMBL" id="MFF3671847.1"/>
    </source>
</evidence>
<accession>A0ABW6T455</accession>
<keyword evidence="3" id="KW-1185">Reference proteome</keyword>
<sequence length="938" mass="100230">MPAQKPRNAADRYAAAVRGSSTERTGAVGATEVMAAFQRLGWGVAATNTQHDLGTDLIVQARDGRMFEQGDFLGVQVKSGPSAFEAPVSDQGSIVGWWFYESGRDHLDAWVAHGLPHLLVLHDLDTSTSYWVHVTAEAVVSTGKGAKILVPAQNTVDERHLTALLAVAASPRPKYELEGTSWAGATALPPRHQLRHALIVPRLIAPHPNLGFDQPIGPEQALGLLVQARLRAYEAFAERHDCVPWLAEAATSPNWRWRFVAAVGQHLMTGESSHLLATVEDAPNEACRAAAAVVTAAGMIEKGHSQQAREVLTTELERDKAEPVDHAWLMVQRARACTELGDIEQARADADAVQRIRISHPTDVTATAIAGVGASVLFDTADLGTWDLQGLITGLDTAVGWWRSQTRASGLSHLTDRLFRRWARDTSRTIGGGDPAHNKLLATTLTASYLGDHSGWQHGTSLLGKATLLSTDRNADPGAVAGTLQMLREAGDASTLKHAVQRLCQDGPALAVTQVAATIDLAAGTRTTTQGSLAILRYGGDLLDVKTANAAFDWLLPRIEESHEYLGVLAAVLPAASAESWRVVLEHVLAMPGVTDDFSAQSWSRTVAALPDEIWSEDDARRAGARADQHATALRREFEARAIAHDPALYARLLGEAEAGSLSAVAALGDVCRIPPASVRRLITHMNFLLEEEIRLADNGVAAVSSYDAAQMLAVLNLWHPDLADWAVFARLIQHPRVPGTDTQRALQTVIQGARQLTEEAKCALEPAVRAAAGLTASERDIFAALYPSSPGAASELLLLLRAPEPADLDALLKLLSGEPRDRQWGARLAGRLATTPDAETTGIIIALAGDEHPGVRAAAAAQLAYLVADEIAGAATTKAFERCLADPGVSVPRAIVGTVSTFPPGNETARRSLAHLREHPSAQVRAACREALARRTS</sequence>
<protein>
    <submittedName>
        <fullName evidence="2">DUF4365 domain-containing protein</fullName>
    </submittedName>
</protein>
<dbReference type="Proteomes" id="UP001602013">
    <property type="component" value="Unassembled WGS sequence"/>
</dbReference>
<dbReference type="SUPFAM" id="SSF48371">
    <property type="entry name" value="ARM repeat"/>
    <property type="match status" value="1"/>
</dbReference>
<dbReference type="InterPro" id="IPR025375">
    <property type="entry name" value="DUF4365"/>
</dbReference>
<dbReference type="EMBL" id="JBIASD010000056">
    <property type="protein sequence ID" value="MFF3671847.1"/>
    <property type="molecule type" value="Genomic_DNA"/>
</dbReference>
<organism evidence="2 3">
    <name type="scientific">Microtetraspora malaysiensis</name>
    <dbReference type="NCBI Taxonomy" id="161358"/>
    <lineage>
        <taxon>Bacteria</taxon>
        <taxon>Bacillati</taxon>
        <taxon>Actinomycetota</taxon>
        <taxon>Actinomycetes</taxon>
        <taxon>Streptosporangiales</taxon>
        <taxon>Streptosporangiaceae</taxon>
        <taxon>Microtetraspora</taxon>
    </lineage>
</organism>
<gene>
    <name evidence="2" type="ORF">ACFYXI_40305</name>
</gene>
<dbReference type="InterPro" id="IPR016024">
    <property type="entry name" value="ARM-type_fold"/>
</dbReference>
<comment type="caution">
    <text evidence="2">The sequence shown here is derived from an EMBL/GenBank/DDBJ whole genome shotgun (WGS) entry which is preliminary data.</text>
</comment>
<dbReference type="InterPro" id="IPR011989">
    <property type="entry name" value="ARM-like"/>
</dbReference>
<dbReference type="RefSeq" id="WP_387418004.1">
    <property type="nucleotide sequence ID" value="NZ_JBIASD010000056.1"/>
</dbReference>
<proteinExistence type="predicted"/>
<feature type="domain" description="DUF4365" evidence="1">
    <location>
        <begin position="29"/>
        <end position="166"/>
    </location>
</feature>
<evidence type="ECO:0000259" key="1">
    <source>
        <dbReference type="Pfam" id="PF14280"/>
    </source>
</evidence>